<feature type="transmembrane region" description="Helical" evidence="1">
    <location>
        <begin position="31"/>
        <end position="48"/>
    </location>
</feature>
<accession>A0A5R8LT78</accession>
<dbReference type="AlphaFoldDB" id="A0A5R8LT78"/>
<evidence type="ECO:0000313" key="3">
    <source>
        <dbReference type="Proteomes" id="UP000309885"/>
    </source>
</evidence>
<keyword evidence="1" id="KW-1133">Transmembrane helix</keyword>
<dbReference type="GeneID" id="45549223"/>
<gene>
    <name evidence="2" type="ORF">FEI15_03880</name>
</gene>
<organism evidence="2 3">
    <name type="scientific">Lacticaseibacillus zeae</name>
    <name type="common">Lactobacillus zeae</name>
    <dbReference type="NCBI Taxonomy" id="57037"/>
    <lineage>
        <taxon>Bacteria</taxon>
        <taxon>Bacillati</taxon>
        <taxon>Bacillota</taxon>
        <taxon>Bacilli</taxon>
        <taxon>Lactobacillales</taxon>
        <taxon>Lactobacillaceae</taxon>
        <taxon>Lacticaseibacillus</taxon>
    </lineage>
</organism>
<name>A0A5R8LT78_LACZE</name>
<evidence type="ECO:0000256" key="1">
    <source>
        <dbReference type="SAM" id="Phobius"/>
    </source>
</evidence>
<reference evidence="2 3" key="1">
    <citation type="submission" date="2019-05" db="EMBL/GenBank/DDBJ databases">
        <title>Genome-based reclassification of Lactobacillus casei as Lactobacillus casei subsp. casei. subsp.nov., description of Lactobacillus casei subsp. zeae subsp. nov., and emended description of Lactobacillus casei.</title>
        <authorList>
            <person name="Huang C.-H."/>
        </authorList>
    </citation>
    <scope>NUCLEOTIDE SEQUENCE [LARGE SCALE GENOMIC DNA]</scope>
    <source>
        <strain evidence="2 3">CRBIP24.44</strain>
    </source>
</reference>
<dbReference type="RefSeq" id="WP_010491824.1">
    <property type="nucleotide sequence ID" value="NZ_VBWO01000003.1"/>
</dbReference>
<comment type="caution">
    <text evidence="2">The sequence shown here is derived from an EMBL/GenBank/DDBJ whole genome shotgun (WGS) entry which is preliminary data.</text>
</comment>
<sequence length="60" mass="7098">MKYWLSFILTFGVAMLLAFITSIWLRGPFRWWVFVAGAFGSLIADYWFGQRKKKHKHSAD</sequence>
<dbReference type="Proteomes" id="UP000309885">
    <property type="component" value="Unassembled WGS sequence"/>
</dbReference>
<feature type="transmembrane region" description="Helical" evidence="1">
    <location>
        <begin position="7"/>
        <end position="25"/>
    </location>
</feature>
<dbReference type="EMBL" id="VBWO01000003">
    <property type="protein sequence ID" value="TLF40434.1"/>
    <property type="molecule type" value="Genomic_DNA"/>
</dbReference>
<protein>
    <submittedName>
        <fullName evidence="2">Uncharacterized protein</fullName>
    </submittedName>
</protein>
<evidence type="ECO:0000313" key="2">
    <source>
        <dbReference type="EMBL" id="TLF40434.1"/>
    </source>
</evidence>
<proteinExistence type="predicted"/>
<keyword evidence="1" id="KW-0472">Membrane</keyword>
<keyword evidence="1" id="KW-0812">Transmembrane</keyword>